<dbReference type="InterPro" id="IPR034466">
    <property type="entry name" value="Methyltransferase_Class_B"/>
</dbReference>
<evidence type="ECO:0000256" key="4">
    <source>
        <dbReference type="ARBA" id="ARBA00023004"/>
    </source>
</evidence>
<gene>
    <name evidence="8" type="ORF">MM415A00788_0002</name>
</gene>
<dbReference type="InterPro" id="IPR006158">
    <property type="entry name" value="Cobalamin-bd"/>
</dbReference>
<dbReference type="SFLD" id="SFLDS00029">
    <property type="entry name" value="Radical_SAM"/>
    <property type="match status" value="1"/>
</dbReference>
<dbReference type="PANTHER" id="PTHR43409">
    <property type="entry name" value="ANAEROBIC MAGNESIUM-PROTOPORPHYRIN IX MONOMETHYL ESTER CYCLASE-RELATED"/>
    <property type="match status" value="1"/>
</dbReference>
<evidence type="ECO:0000256" key="1">
    <source>
        <dbReference type="ARBA" id="ARBA00001966"/>
    </source>
</evidence>
<dbReference type="InterPro" id="IPR013785">
    <property type="entry name" value="Aldolase_TIM"/>
</dbReference>
<dbReference type="PROSITE" id="PS51918">
    <property type="entry name" value="RADICAL_SAM"/>
    <property type="match status" value="1"/>
</dbReference>
<dbReference type="GO" id="GO:0051539">
    <property type="term" value="F:4 iron, 4 sulfur cluster binding"/>
    <property type="evidence" value="ECO:0007669"/>
    <property type="project" value="UniProtKB-KW"/>
</dbReference>
<keyword evidence="5" id="KW-0411">Iron-sulfur</keyword>
<dbReference type="PROSITE" id="PS51332">
    <property type="entry name" value="B12_BINDING"/>
    <property type="match status" value="1"/>
</dbReference>
<dbReference type="GO" id="GO:0031419">
    <property type="term" value="F:cobalamin binding"/>
    <property type="evidence" value="ECO:0007669"/>
    <property type="project" value="InterPro"/>
</dbReference>
<dbReference type="GO" id="GO:0003824">
    <property type="term" value="F:catalytic activity"/>
    <property type="evidence" value="ECO:0007669"/>
    <property type="project" value="InterPro"/>
</dbReference>
<feature type="domain" description="Radical SAM core" evidence="7">
    <location>
        <begin position="158"/>
        <end position="402"/>
    </location>
</feature>
<keyword evidence="4" id="KW-0408">Iron</keyword>
<dbReference type="CDD" id="cd01335">
    <property type="entry name" value="Radical_SAM"/>
    <property type="match status" value="1"/>
</dbReference>
<dbReference type="Gene3D" id="3.20.20.70">
    <property type="entry name" value="Aldolase class I"/>
    <property type="match status" value="1"/>
</dbReference>
<keyword evidence="3" id="KW-0479">Metal-binding</keyword>
<protein>
    <submittedName>
        <fullName evidence="8">Putative vitamin B12-binding domain containing protein</fullName>
    </submittedName>
</protein>
<feature type="domain" description="B12-binding" evidence="6">
    <location>
        <begin position="1"/>
        <end position="121"/>
    </location>
</feature>
<dbReference type="Pfam" id="PF04055">
    <property type="entry name" value="Radical_SAM"/>
    <property type="match status" value="1"/>
</dbReference>
<name>A0A6M3KEN5_9ZZZZ</name>
<dbReference type="Gene3D" id="3.40.50.280">
    <property type="entry name" value="Cobalamin-binding domain"/>
    <property type="match status" value="1"/>
</dbReference>
<evidence type="ECO:0000256" key="2">
    <source>
        <dbReference type="ARBA" id="ARBA00022691"/>
    </source>
</evidence>
<evidence type="ECO:0000256" key="3">
    <source>
        <dbReference type="ARBA" id="ARBA00022723"/>
    </source>
</evidence>
<reference evidence="8" key="1">
    <citation type="submission" date="2020-03" db="EMBL/GenBank/DDBJ databases">
        <title>The deep terrestrial virosphere.</title>
        <authorList>
            <person name="Holmfeldt K."/>
            <person name="Nilsson E."/>
            <person name="Simone D."/>
            <person name="Lopez-Fernandez M."/>
            <person name="Wu X."/>
            <person name="de Brujin I."/>
            <person name="Lundin D."/>
            <person name="Andersson A."/>
            <person name="Bertilsson S."/>
            <person name="Dopson M."/>
        </authorList>
    </citation>
    <scope>NUCLEOTIDE SEQUENCE</scope>
    <source>
        <strain evidence="8">MM415A00788</strain>
    </source>
</reference>
<accession>A0A6M3KEN5</accession>
<proteinExistence type="predicted"/>
<keyword evidence="2" id="KW-0949">S-adenosyl-L-methionine</keyword>
<evidence type="ECO:0000313" key="8">
    <source>
        <dbReference type="EMBL" id="QJA80015.1"/>
    </source>
</evidence>
<evidence type="ECO:0000259" key="6">
    <source>
        <dbReference type="PROSITE" id="PS51332"/>
    </source>
</evidence>
<dbReference type="SMART" id="SM00729">
    <property type="entry name" value="Elp3"/>
    <property type="match status" value="1"/>
</dbReference>
<sequence>MKVAFVTDNFIIDPLGIAWLSSYLKEGGHEVSLHKPNSGNVPIDADMLCYSITTGKHTYYRDVNLALKAKNPGFISVFGGPHVTFFPEFAKEPGVDVAVRGEGFDAIVEIANAVEKGDDYRSILNVVGDKRITAVRASKDKSTLLLPDRELIYSDPENRDNPIKNVMASFYCPYNCKFCFNPAYKKLYGLLRSEIRPVNAVAEEIDQLRYYPLELIFFNDDIFPVYDSEWLGEFCDYYSKVQVPFHIQLRVEYISDAVISRLREVGLHGVTFAIESGNAKIRKSIGKSFPNERSTEAAELLHKYGVKLRTENMIGVPGESWETAMETLAVNTDCNPTIGWASLFQPYPGTELGDKCVQEGLFDGDLDSISESFFDTYRLKVPEAKKFEKLQKLFSLMVKYPRLQFLLPLLVRLPFRYKRLYSTIKKRLYKQLYKVAYNETTAL</sequence>
<evidence type="ECO:0000259" key="7">
    <source>
        <dbReference type="PROSITE" id="PS51918"/>
    </source>
</evidence>
<dbReference type="GO" id="GO:0046872">
    <property type="term" value="F:metal ion binding"/>
    <property type="evidence" value="ECO:0007669"/>
    <property type="project" value="UniProtKB-KW"/>
</dbReference>
<dbReference type="AlphaFoldDB" id="A0A6M3KEN5"/>
<comment type="cofactor">
    <cofactor evidence="1">
        <name>[4Fe-4S] cluster</name>
        <dbReference type="ChEBI" id="CHEBI:49883"/>
    </cofactor>
</comment>
<dbReference type="InterPro" id="IPR006638">
    <property type="entry name" value="Elp3/MiaA/NifB-like_rSAM"/>
</dbReference>
<evidence type="ECO:0000256" key="5">
    <source>
        <dbReference type="ARBA" id="ARBA00023014"/>
    </source>
</evidence>
<dbReference type="SFLD" id="SFLDG01082">
    <property type="entry name" value="B12-binding_domain_containing"/>
    <property type="match status" value="1"/>
</dbReference>
<dbReference type="InterPro" id="IPR007197">
    <property type="entry name" value="rSAM"/>
</dbReference>
<dbReference type="EMBL" id="MT142403">
    <property type="protein sequence ID" value="QJA80015.1"/>
    <property type="molecule type" value="Genomic_DNA"/>
</dbReference>
<dbReference type="SUPFAM" id="SSF102114">
    <property type="entry name" value="Radical SAM enzymes"/>
    <property type="match status" value="1"/>
</dbReference>
<organism evidence="8">
    <name type="scientific">viral metagenome</name>
    <dbReference type="NCBI Taxonomy" id="1070528"/>
    <lineage>
        <taxon>unclassified sequences</taxon>
        <taxon>metagenomes</taxon>
        <taxon>organismal metagenomes</taxon>
    </lineage>
</organism>
<dbReference type="InterPro" id="IPR058240">
    <property type="entry name" value="rSAM_sf"/>
</dbReference>
<dbReference type="InterPro" id="IPR051198">
    <property type="entry name" value="BchE-like"/>
</dbReference>
<dbReference type="Pfam" id="PF02310">
    <property type="entry name" value="B12-binding"/>
    <property type="match status" value="1"/>
</dbReference>
<dbReference type="SFLD" id="SFLDG01123">
    <property type="entry name" value="methyltransferase_(Class_B)"/>
    <property type="match status" value="1"/>
</dbReference>